<evidence type="ECO:0000256" key="1">
    <source>
        <dbReference type="SAM" id="Phobius"/>
    </source>
</evidence>
<dbReference type="AlphaFoldDB" id="F4LVH2"/>
<feature type="transmembrane region" description="Helical" evidence="1">
    <location>
        <begin position="21"/>
        <end position="42"/>
    </location>
</feature>
<dbReference type="PATRIC" id="fig|1209989.3.peg.1729"/>
<dbReference type="eggNOG" id="COG3166">
    <property type="taxonomic scope" value="Bacteria"/>
</dbReference>
<accession>F4LVH2</accession>
<evidence type="ECO:0000313" key="3">
    <source>
        <dbReference type="Proteomes" id="UP000010802"/>
    </source>
</evidence>
<dbReference type="HOGENOM" id="CLU_1481301_0_0_9"/>
<accession>L0S395</accession>
<reference evidence="3" key="1">
    <citation type="journal article" date="2013" name="Genome Announc.">
        <title>First genome sequence of a syntrophic acetate-oxidizing bacterium, Tepidanaerobacter acetatoxydans strain Re1.</title>
        <authorList>
            <person name="Manzoor S."/>
            <person name="Bongcam-Rudloff E."/>
            <person name="Schnurer A."/>
            <person name="Muller B."/>
        </authorList>
    </citation>
    <scope>NUCLEOTIDE SEQUENCE [LARGE SCALE GENOMIC DNA]</scope>
    <source>
        <strain evidence="3">Re1</strain>
    </source>
</reference>
<dbReference type="STRING" id="1209989.TepRe1_1412"/>
<gene>
    <name evidence="2" type="ordered locus">TEPIRE1_1524</name>
</gene>
<dbReference type="EMBL" id="HF563609">
    <property type="protein sequence ID" value="CCP26277.1"/>
    <property type="molecule type" value="Genomic_DNA"/>
</dbReference>
<dbReference type="KEGG" id="tep:TepRe1_1412"/>
<dbReference type="RefSeq" id="WP_013778481.1">
    <property type="nucleotide sequence ID" value="NC_015519.1"/>
</dbReference>
<dbReference type="Proteomes" id="UP000010802">
    <property type="component" value="Chromosome"/>
</dbReference>
<keyword evidence="1" id="KW-1133">Transmembrane helix</keyword>
<keyword evidence="3" id="KW-1185">Reference proteome</keyword>
<sequence length="182" mass="21310">MHKLNLLPTEVLISQAKKKHHLFLILIVIIFLVSLICILMFINSSKIFLKNEIETTHQDIVDIRTHMQAWDSFELMLDDCEKRQNIYETLVRNRINYSQILSKVISLMPKEITIISFKIDDCNCLIINGYAPYNKYVAEILEDIKSIDNIFDVSLGFVLYKEDENKSGHSYYFEIVAELTED</sequence>
<proteinExistence type="predicted"/>
<keyword evidence="1" id="KW-0812">Transmembrane</keyword>
<name>F4LVH2_TEPAE</name>
<dbReference type="KEGG" id="tae:TepiRe1_1524"/>
<organism evidence="2 3">
    <name type="scientific">Tepidanaerobacter acetatoxydans (strain DSM 21804 / JCM 16047 / Re1)</name>
    <dbReference type="NCBI Taxonomy" id="1209989"/>
    <lineage>
        <taxon>Bacteria</taxon>
        <taxon>Bacillati</taxon>
        <taxon>Bacillota</taxon>
        <taxon>Clostridia</taxon>
        <taxon>Thermosediminibacterales</taxon>
        <taxon>Tepidanaerobacteraceae</taxon>
        <taxon>Tepidanaerobacter</taxon>
    </lineage>
</organism>
<keyword evidence="1" id="KW-0472">Membrane</keyword>
<protein>
    <submittedName>
        <fullName evidence="2">Fimbrial assembly family protein</fullName>
    </submittedName>
</protein>
<evidence type="ECO:0000313" key="2">
    <source>
        <dbReference type="EMBL" id="CCP26277.1"/>
    </source>
</evidence>